<dbReference type="Proteomes" id="UP001416858">
    <property type="component" value="Unassembled WGS sequence"/>
</dbReference>
<name>A0ABP9VZ89_9BACT</name>
<feature type="domain" description="Terminase large subunit GpA endonuclease" evidence="1">
    <location>
        <begin position="180"/>
        <end position="454"/>
    </location>
</feature>
<accession>A0ABP9VZ89</accession>
<keyword evidence="3" id="KW-1185">Reference proteome</keyword>
<organism evidence="2 3">
    <name type="scientific">Novipirellula caenicola</name>
    <dbReference type="NCBI Taxonomy" id="1536901"/>
    <lineage>
        <taxon>Bacteria</taxon>
        <taxon>Pseudomonadati</taxon>
        <taxon>Planctomycetota</taxon>
        <taxon>Planctomycetia</taxon>
        <taxon>Pirellulales</taxon>
        <taxon>Pirellulaceae</taxon>
        <taxon>Novipirellula</taxon>
    </lineage>
</organism>
<sequence length="482" mass="54214">MKFKRPDGKTVRPSLVVLDDPQTDESARSLSQCAHREAILAGAVLGLAGPGKKISGIMPCTVIRPGDMADNILNRELHPEWNGERTRMVNSFPTDETLWQRYAEIRAEGLRRGDGGEAGTEFYRKNRDAMDAGADVSWKQRFNHDELSAIQHAMNLKLQDEAAFFAEYQNEPIPEETIGADQLTADQVAAKINHMPRRRVPIAGNHLTAFIDVQGKLLFYVVAAWEDDFTGYVVDYGTYPDQQRPYFTLRDARHTLASAAEGTGLEGSIYAGLQALTGELLGREWQRDDGAAMKIGRCLVDANWGHSTNVVYQFCRQSSHASILPPSHGRFVGASSNPFSEYKRRPGDRIGLNWRIPSIHGKRAIRHVIYDTNWWKSFTHARLAVSMGDRGCLSIFGDRAEQHRMFAEQVTAEYFIKTEGRGRTVDEWKARPDQPDNHWLDCLVGAAVAASMQGALLFGTDITPARQRDRVSFRELQRKKRK</sequence>
<comment type="caution">
    <text evidence="2">The sequence shown here is derived from an EMBL/GenBank/DDBJ whole genome shotgun (WGS) entry which is preliminary data.</text>
</comment>
<dbReference type="EMBL" id="BAABRO010000012">
    <property type="protein sequence ID" value="GAA5509182.1"/>
    <property type="molecule type" value="Genomic_DNA"/>
</dbReference>
<proteinExistence type="predicted"/>
<evidence type="ECO:0000313" key="2">
    <source>
        <dbReference type="EMBL" id="GAA5509182.1"/>
    </source>
</evidence>
<evidence type="ECO:0000313" key="3">
    <source>
        <dbReference type="Proteomes" id="UP001416858"/>
    </source>
</evidence>
<reference evidence="2 3" key="1">
    <citation type="submission" date="2024-02" db="EMBL/GenBank/DDBJ databases">
        <title>Rhodopirellula caenicola NBRC 110016.</title>
        <authorList>
            <person name="Ichikawa N."/>
            <person name="Katano-Makiyama Y."/>
            <person name="Hidaka K."/>
        </authorList>
    </citation>
    <scope>NUCLEOTIDE SEQUENCE [LARGE SCALE GENOMIC DNA]</scope>
    <source>
        <strain evidence="2 3">NBRC 110016</strain>
    </source>
</reference>
<dbReference type="Pfam" id="PF20454">
    <property type="entry name" value="GpA_nuclease"/>
    <property type="match status" value="1"/>
</dbReference>
<gene>
    <name evidence="2" type="ORF">Rcae01_04680</name>
</gene>
<evidence type="ECO:0000259" key="1">
    <source>
        <dbReference type="Pfam" id="PF20454"/>
    </source>
</evidence>
<dbReference type="RefSeq" id="WP_345686022.1">
    <property type="nucleotide sequence ID" value="NZ_BAABRO010000012.1"/>
</dbReference>
<dbReference type="InterPro" id="IPR046454">
    <property type="entry name" value="GpA_endonuclease"/>
</dbReference>
<protein>
    <recommendedName>
        <fullName evidence="1">Terminase large subunit GpA endonuclease domain-containing protein</fullName>
    </recommendedName>
</protein>